<keyword evidence="9" id="KW-0133">Cell shape</keyword>
<dbReference type="PANTHER" id="PTHR21581">
    <property type="entry name" value="D-ALANYL-D-ALANINE CARBOXYPEPTIDASE"/>
    <property type="match status" value="1"/>
</dbReference>
<name>A0ABR7MU50_9FIRM</name>
<evidence type="ECO:0000256" key="10">
    <source>
        <dbReference type="ARBA" id="ARBA00022984"/>
    </source>
</evidence>
<dbReference type="SUPFAM" id="SSF69189">
    <property type="entry name" value="Penicillin-binding protein associated domain"/>
    <property type="match status" value="1"/>
</dbReference>
<dbReference type="Proteomes" id="UP000637513">
    <property type="component" value="Unassembled WGS sequence"/>
</dbReference>
<evidence type="ECO:0000256" key="6">
    <source>
        <dbReference type="ARBA" id="ARBA00022670"/>
    </source>
</evidence>
<dbReference type="RefSeq" id="WP_249304399.1">
    <property type="nucleotide sequence ID" value="NZ_JACRSW010000027.1"/>
</dbReference>
<comment type="pathway">
    <text evidence="2">Cell wall biogenesis; peptidoglycan biosynthesis.</text>
</comment>
<dbReference type="PRINTS" id="PR00725">
    <property type="entry name" value="DADACBPTASE1"/>
</dbReference>
<evidence type="ECO:0000259" key="14">
    <source>
        <dbReference type="Pfam" id="PF00768"/>
    </source>
</evidence>
<evidence type="ECO:0000313" key="17">
    <source>
        <dbReference type="Proteomes" id="UP000637513"/>
    </source>
</evidence>
<dbReference type="InterPro" id="IPR001967">
    <property type="entry name" value="Peptidase_S11_N"/>
</dbReference>
<dbReference type="InterPro" id="IPR012338">
    <property type="entry name" value="Beta-lactam/transpept-like"/>
</dbReference>
<accession>A0ABR7MU50</accession>
<evidence type="ECO:0000313" key="16">
    <source>
        <dbReference type="EMBL" id="MBC8557321.1"/>
    </source>
</evidence>
<keyword evidence="8" id="KW-0378">Hydrolase</keyword>
<dbReference type="EC" id="3.4.16.4" evidence="4"/>
<dbReference type="Pfam" id="PF00768">
    <property type="entry name" value="Peptidase_S11"/>
    <property type="match status" value="1"/>
</dbReference>
<dbReference type="EMBL" id="JACRSW010000027">
    <property type="protein sequence ID" value="MBC8557321.1"/>
    <property type="molecule type" value="Genomic_DNA"/>
</dbReference>
<keyword evidence="5 16" id="KW-0121">Carboxypeptidase</keyword>
<keyword evidence="11" id="KW-0961">Cell wall biogenesis/degradation</keyword>
<evidence type="ECO:0000256" key="11">
    <source>
        <dbReference type="ARBA" id="ARBA00023316"/>
    </source>
</evidence>
<evidence type="ECO:0000256" key="3">
    <source>
        <dbReference type="ARBA" id="ARBA00007164"/>
    </source>
</evidence>
<dbReference type="PANTHER" id="PTHR21581:SF33">
    <property type="entry name" value="D-ALANYL-D-ALANINE CARBOXYPEPTIDASE DACB"/>
    <property type="match status" value="1"/>
</dbReference>
<reference evidence="16 17" key="1">
    <citation type="submission" date="2020-08" db="EMBL/GenBank/DDBJ databases">
        <title>Genome public.</title>
        <authorList>
            <person name="Liu C."/>
            <person name="Sun Q."/>
        </authorList>
    </citation>
    <scope>NUCLEOTIDE SEQUENCE [LARGE SCALE GENOMIC DNA]</scope>
    <source>
        <strain evidence="16 17">BX3</strain>
    </source>
</reference>
<gene>
    <name evidence="16" type="ORF">H8700_06340</name>
</gene>
<comment type="similarity">
    <text evidence="3 13">Belongs to the peptidase S11 family.</text>
</comment>
<keyword evidence="7" id="KW-0732">Signal</keyword>
<dbReference type="InterPro" id="IPR015956">
    <property type="entry name" value="Peniciliin-bd_prot_C_sf"/>
</dbReference>
<evidence type="ECO:0000256" key="5">
    <source>
        <dbReference type="ARBA" id="ARBA00022645"/>
    </source>
</evidence>
<evidence type="ECO:0000256" key="4">
    <source>
        <dbReference type="ARBA" id="ARBA00012448"/>
    </source>
</evidence>
<evidence type="ECO:0000256" key="13">
    <source>
        <dbReference type="RuleBase" id="RU004016"/>
    </source>
</evidence>
<evidence type="ECO:0000256" key="2">
    <source>
        <dbReference type="ARBA" id="ARBA00004752"/>
    </source>
</evidence>
<dbReference type="InterPro" id="IPR018044">
    <property type="entry name" value="Peptidase_S11"/>
</dbReference>
<evidence type="ECO:0000256" key="7">
    <source>
        <dbReference type="ARBA" id="ARBA00022729"/>
    </source>
</evidence>
<dbReference type="SUPFAM" id="SSF56601">
    <property type="entry name" value="beta-lactamase/transpeptidase-like"/>
    <property type="match status" value="1"/>
</dbReference>
<comment type="caution">
    <text evidence="16">The sequence shown here is derived from an EMBL/GenBank/DDBJ whole genome shotgun (WGS) entry which is preliminary data.</text>
</comment>
<keyword evidence="6" id="KW-0645">Protease</keyword>
<proteinExistence type="inferred from homology"/>
<dbReference type="GO" id="GO:0004180">
    <property type="term" value="F:carboxypeptidase activity"/>
    <property type="evidence" value="ECO:0007669"/>
    <property type="project" value="UniProtKB-KW"/>
</dbReference>
<keyword evidence="17" id="KW-1185">Reference proteome</keyword>
<dbReference type="InterPro" id="IPR037167">
    <property type="entry name" value="Peptidase_S11_C_sf"/>
</dbReference>
<feature type="domain" description="Peptidase S11 D-alanyl-D-alanine carboxypeptidase A N-terminal" evidence="14">
    <location>
        <begin position="64"/>
        <end position="283"/>
    </location>
</feature>
<feature type="domain" description="Peptidase S11 D-Ala-D-Ala carboxypeptidase A C-terminal" evidence="15">
    <location>
        <begin position="324"/>
        <end position="396"/>
    </location>
</feature>
<evidence type="ECO:0000256" key="1">
    <source>
        <dbReference type="ARBA" id="ARBA00003217"/>
    </source>
</evidence>
<evidence type="ECO:0000259" key="15">
    <source>
        <dbReference type="Pfam" id="PF07943"/>
    </source>
</evidence>
<evidence type="ECO:0000256" key="12">
    <source>
        <dbReference type="ARBA" id="ARBA00034000"/>
    </source>
</evidence>
<comment type="catalytic activity">
    <reaction evidence="12">
        <text>Preferential cleavage: (Ac)2-L-Lys-D-Ala-|-D-Ala. Also transpeptidation of peptidyl-alanyl moieties that are N-acyl substituents of D-alanine.</text>
        <dbReference type="EC" id="3.4.16.4"/>
    </reaction>
</comment>
<organism evidence="16 17">
    <name type="scientific">Jutongia hominis</name>
    <dbReference type="NCBI Taxonomy" id="2763664"/>
    <lineage>
        <taxon>Bacteria</taxon>
        <taxon>Bacillati</taxon>
        <taxon>Bacillota</taxon>
        <taxon>Clostridia</taxon>
        <taxon>Lachnospirales</taxon>
        <taxon>Lachnospiraceae</taxon>
        <taxon>Jutongia</taxon>
    </lineage>
</organism>
<dbReference type="Gene3D" id="3.40.710.10">
    <property type="entry name" value="DD-peptidase/beta-lactamase superfamily"/>
    <property type="match status" value="1"/>
</dbReference>
<sequence length="418" mass="46652">MQKIISYFLLFFSLLLLFLVTTRSLNSSLRTYPPFSNTKQTKAIATKKISGSSYVKKQDIKLSSLNAKACCLMDAATGRVLYGKQEDKKLPMASTTKIMTCILALENAEKNDRIPVSSYAASMPDVQLNMQTGDTFYLKDLLYSLMLESHNDTAVAIAEAIGGSVKGFAAMMNQKASELGCTRTHFVTPNGLDDKQHYTTAKELCMIARYAMQNKQFLQIIQAKSHLFSNCNNTRQYQVHNHDVFLSSYAGALGIKTGFTNRAGYCFAGAAKKDGHILISSVLACGWPPHKTYKWNDTKVLMDYGFSHFQNVTVSIPSYDSVIPIQNAVKNTLSLTSSIPSQITYPLSYDDTLTIQRQIPKNPSAPIRQGDIIGYDTISVNRTILEKYPIIAKETIRSRSFSYFAKLLLQCFFFNSLT</sequence>
<evidence type="ECO:0000256" key="8">
    <source>
        <dbReference type="ARBA" id="ARBA00022801"/>
    </source>
</evidence>
<dbReference type="Gene3D" id="2.60.410.10">
    <property type="entry name" value="D-Ala-D-Ala carboxypeptidase, C-terminal domain"/>
    <property type="match status" value="1"/>
</dbReference>
<dbReference type="Pfam" id="PF07943">
    <property type="entry name" value="PBP5_C"/>
    <property type="match status" value="1"/>
</dbReference>
<keyword evidence="10" id="KW-0573">Peptidoglycan synthesis</keyword>
<comment type="function">
    <text evidence="1">Removes C-terminal D-alanyl residues from sugar-peptide cell wall precursors.</text>
</comment>
<protein>
    <recommendedName>
        <fullName evidence="4">serine-type D-Ala-D-Ala carboxypeptidase</fullName>
        <ecNumber evidence="4">3.4.16.4</ecNumber>
    </recommendedName>
</protein>
<evidence type="ECO:0000256" key="9">
    <source>
        <dbReference type="ARBA" id="ARBA00022960"/>
    </source>
</evidence>
<dbReference type="InterPro" id="IPR012907">
    <property type="entry name" value="Peptidase_S11_C"/>
</dbReference>